<keyword evidence="3" id="KW-1185">Reference proteome</keyword>
<evidence type="ECO:0000313" key="3">
    <source>
        <dbReference type="Proteomes" id="UP000690515"/>
    </source>
</evidence>
<sequence>MISHSSDKAVPKLVRPLDNTEALFAIMHSELNGNTQVLTHILIDKEIDFQKLIHAVNVLFNKYQILRTCIIEKNDQLWFAEHDDFNRVLISHSKAGNLSSAEDELQEELKKPINSSQNLWRMKLINILSLKQAMLIFVRNHAISDGYSTGLFFSLLLKALSNNDAIKSLNSTTEKIP</sequence>
<feature type="domain" description="Condensation" evidence="1">
    <location>
        <begin position="41"/>
        <end position="159"/>
    </location>
</feature>
<dbReference type="InterPro" id="IPR023213">
    <property type="entry name" value="CAT-like_dom_sf"/>
</dbReference>
<accession>A0ABS5ZIY9</accession>
<evidence type="ECO:0000313" key="2">
    <source>
        <dbReference type="EMBL" id="MBU2713763.1"/>
    </source>
</evidence>
<dbReference type="EMBL" id="JAGSOY010000103">
    <property type="protein sequence ID" value="MBU2713763.1"/>
    <property type="molecule type" value="Genomic_DNA"/>
</dbReference>
<name>A0ABS5ZIY9_9GAMM</name>
<dbReference type="RefSeq" id="WP_215822047.1">
    <property type="nucleotide sequence ID" value="NZ_JAGSOY010000103.1"/>
</dbReference>
<reference evidence="2 3" key="1">
    <citation type="submission" date="2021-04" db="EMBL/GenBank/DDBJ databases">
        <authorList>
            <person name="Pira H."/>
            <person name="Risdian C."/>
            <person name="Wink J."/>
        </authorList>
    </citation>
    <scope>NUCLEOTIDE SEQUENCE [LARGE SCALE GENOMIC DNA]</scope>
    <source>
        <strain evidence="2 3">WH53</strain>
    </source>
</reference>
<organism evidence="2 3">
    <name type="scientific">Zooshikella harenae</name>
    <dbReference type="NCBI Taxonomy" id="2827238"/>
    <lineage>
        <taxon>Bacteria</taxon>
        <taxon>Pseudomonadati</taxon>
        <taxon>Pseudomonadota</taxon>
        <taxon>Gammaproteobacteria</taxon>
        <taxon>Oceanospirillales</taxon>
        <taxon>Zooshikellaceae</taxon>
        <taxon>Zooshikella</taxon>
    </lineage>
</organism>
<proteinExistence type="predicted"/>
<gene>
    <name evidence="2" type="ORF">KCG35_22175</name>
</gene>
<dbReference type="Gene3D" id="3.30.559.10">
    <property type="entry name" value="Chloramphenicol acetyltransferase-like domain"/>
    <property type="match status" value="1"/>
</dbReference>
<evidence type="ECO:0000259" key="1">
    <source>
        <dbReference type="Pfam" id="PF00668"/>
    </source>
</evidence>
<protein>
    <recommendedName>
        <fullName evidence="1">Condensation domain-containing protein</fullName>
    </recommendedName>
</protein>
<comment type="caution">
    <text evidence="2">The sequence shown here is derived from an EMBL/GenBank/DDBJ whole genome shotgun (WGS) entry which is preliminary data.</text>
</comment>
<dbReference type="Pfam" id="PF00668">
    <property type="entry name" value="Condensation"/>
    <property type="match status" value="1"/>
</dbReference>
<dbReference type="SUPFAM" id="SSF52777">
    <property type="entry name" value="CoA-dependent acyltransferases"/>
    <property type="match status" value="1"/>
</dbReference>
<feature type="non-terminal residue" evidence="2">
    <location>
        <position position="177"/>
    </location>
</feature>
<dbReference type="InterPro" id="IPR001242">
    <property type="entry name" value="Condensation_dom"/>
</dbReference>
<dbReference type="Proteomes" id="UP000690515">
    <property type="component" value="Unassembled WGS sequence"/>
</dbReference>